<dbReference type="Pfam" id="PF13847">
    <property type="entry name" value="Methyltransf_31"/>
    <property type="match status" value="1"/>
</dbReference>
<proteinExistence type="predicted"/>
<sequence length="150" mass="17083">MDSDRTFGGASNFVTKCKNELKWEDLSNDTVMDVACGCNFDCSRAILHQFPNVGCLIALDKHPSVIMEKRQFKDEMFENKIMSQIVQYFSADIERRDSLQPYKGSIDKVVSRHGFYQIENKELAIENIYHLLKPGGDAALLFWLDNPVGA</sequence>
<protein>
    <recommendedName>
        <fullName evidence="1">Methyltransferase domain-containing protein</fullName>
    </recommendedName>
</protein>
<gene>
    <name evidence="2" type="primary">AVEN_244132_1</name>
    <name evidence="2" type="ORF">NPIL_650421</name>
</gene>
<feature type="domain" description="Methyltransferase" evidence="1">
    <location>
        <begin position="27"/>
        <end position="137"/>
    </location>
</feature>
<evidence type="ECO:0000313" key="2">
    <source>
        <dbReference type="EMBL" id="GFU12966.1"/>
    </source>
</evidence>
<dbReference type="Proteomes" id="UP000887013">
    <property type="component" value="Unassembled WGS sequence"/>
</dbReference>
<dbReference type="OrthoDB" id="6463086at2759"/>
<dbReference type="EMBL" id="BMAW01029642">
    <property type="protein sequence ID" value="GFU12966.1"/>
    <property type="molecule type" value="Genomic_DNA"/>
</dbReference>
<evidence type="ECO:0000259" key="1">
    <source>
        <dbReference type="Pfam" id="PF13847"/>
    </source>
</evidence>
<dbReference type="SUPFAM" id="SSF53335">
    <property type="entry name" value="S-adenosyl-L-methionine-dependent methyltransferases"/>
    <property type="match status" value="1"/>
</dbReference>
<reference evidence="2" key="1">
    <citation type="submission" date="2020-08" db="EMBL/GenBank/DDBJ databases">
        <title>Multicomponent nature underlies the extraordinary mechanical properties of spider dragline silk.</title>
        <authorList>
            <person name="Kono N."/>
            <person name="Nakamura H."/>
            <person name="Mori M."/>
            <person name="Yoshida Y."/>
            <person name="Ohtoshi R."/>
            <person name="Malay A.D."/>
            <person name="Moran D.A.P."/>
            <person name="Tomita M."/>
            <person name="Numata K."/>
            <person name="Arakawa K."/>
        </authorList>
    </citation>
    <scope>NUCLEOTIDE SEQUENCE</scope>
</reference>
<organism evidence="2 3">
    <name type="scientific">Nephila pilipes</name>
    <name type="common">Giant wood spider</name>
    <name type="synonym">Nephila maculata</name>
    <dbReference type="NCBI Taxonomy" id="299642"/>
    <lineage>
        <taxon>Eukaryota</taxon>
        <taxon>Metazoa</taxon>
        <taxon>Ecdysozoa</taxon>
        <taxon>Arthropoda</taxon>
        <taxon>Chelicerata</taxon>
        <taxon>Arachnida</taxon>
        <taxon>Araneae</taxon>
        <taxon>Araneomorphae</taxon>
        <taxon>Entelegynae</taxon>
        <taxon>Araneoidea</taxon>
        <taxon>Nephilidae</taxon>
        <taxon>Nephila</taxon>
    </lineage>
</organism>
<dbReference type="AlphaFoldDB" id="A0A8X6QGJ6"/>
<dbReference type="CDD" id="cd02440">
    <property type="entry name" value="AdoMet_MTases"/>
    <property type="match status" value="1"/>
</dbReference>
<dbReference type="Gene3D" id="3.40.50.150">
    <property type="entry name" value="Vaccinia Virus protein VP39"/>
    <property type="match status" value="1"/>
</dbReference>
<comment type="caution">
    <text evidence="2">The sequence shown here is derived from an EMBL/GenBank/DDBJ whole genome shotgun (WGS) entry which is preliminary data.</text>
</comment>
<dbReference type="InterPro" id="IPR025714">
    <property type="entry name" value="Methyltranfer_dom"/>
</dbReference>
<name>A0A8X6QGJ6_NEPPI</name>
<dbReference type="InterPro" id="IPR029063">
    <property type="entry name" value="SAM-dependent_MTases_sf"/>
</dbReference>
<feature type="non-terminal residue" evidence="2">
    <location>
        <position position="1"/>
    </location>
</feature>
<accession>A0A8X6QGJ6</accession>
<evidence type="ECO:0000313" key="3">
    <source>
        <dbReference type="Proteomes" id="UP000887013"/>
    </source>
</evidence>
<keyword evidence="3" id="KW-1185">Reference proteome</keyword>